<feature type="active site" description="For glutaminase activity" evidence="7">
    <location>
        <position position="131"/>
    </location>
</feature>
<feature type="binding site" evidence="7">
    <location>
        <position position="199"/>
    </location>
    <ligand>
        <name>L-glutamine</name>
        <dbReference type="ChEBI" id="CHEBI:58359"/>
    </ligand>
</feature>
<dbReference type="InterPro" id="IPR014445">
    <property type="entry name" value="Gln-dep_NAD_synthase"/>
</dbReference>
<evidence type="ECO:0000313" key="12">
    <source>
        <dbReference type="Proteomes" id="UP001364224"/>
    </source>
</evidence>
<evidence type="ECO:0000256" key="7">
    <source>
        <dbReference type="HAMAP-Rule" id="MF_02090"/>
    </source>
</evidence>
<feature type="binding site" evidence="7">
    <location>
        <position position="137"/>
    </location>
    <ligand>
        <name>L-glutamine</name>
        <dbReference type="ChEBI" id="CHEBI:58359"/>
    </ligand>
</feature>
<dbReference type="NCBIfam" id="TIGR00552">
    <property type="entry name" value="nadE"/>
    <property type="match status" value="1"/>
</dbReference>
<dbReference type="CDD" id="cd00553">
    <property type="entry name" value="NAD_synthase"/>
    <property type="match status" value="1"/>
</dbReference>
<organism evidence="11 12">
    <name type="scientific">Bradyrhizobium algeriense</name>
    <dbReference type="NCBI Taxonomy" id="634784"/>
    <lineage>
        <taxon>Bacteria</taxon>
        <taxon>Pseudomonadati</taxon>
        <taxon>Pseudomonadota</taxon>
        <taxon>Alphaproteobacteria</taxon>
        <taxon>Hyphomicrobiales</taxon>
        <taxon>Nitrobacteraceae</taxon>
        <taxon>Bradyrhizobium</taxon>
    </lineage>
</organism>
<evidence type="ECO:0000256" key="5">
    <source>
        <dbReference type="ARBA" id="ARBA00022840"/>
    </source>
</evidence>
<evidence type="ECO:0000256" key="1">
    <source>
        <dbReference type="ARBA" id="ARBA00005188"/>
    </source>
</evidence>
<dbReference type="HAMAP" id="MF_02090">
    <property type="entry name" value="NadE_glutamine_dep"/>
    <property type="match status" value="1"/>
</dbReference>
<proteinExistence type="inferred from homology"/>
<dbReference type="EMBL" id="JAZHRV010000001">
    <property type="protein sequence ID" value="MEH2556252.1"/>
    <property type="molecule type" value="Genomic_DNA"/>
</dbReference>
<evidence type="ECO:0000256" key="3">
    <source>
        <dbReference type="ARBA" id="ARBA00022598"/>
    </source>
</evidence>
<dbReference type="CDD" id="cd07570">
    <property type="entry name" value="GAT_Gln-NAD-synth"/>
    <property type="match status" value="1"/>
</dbReference>
<dbReference type="GO" id="GO:0008795">
    <property type="term" value="F:NAD+ synthase activity"/>
    <property type="evidence" value="ECO:0007669"/>
    <property type="project" value="UniProtKB-EC"/>
</dbReference>
<evidence type="ECO:0000256" key="8">
    <source>
        <dbReference type="PIRNR" id="PIRNR006630"/>
    </source>
</evidence>
<evidence type="ECO:0000256" key="6">
    <source>
        <dbReference type="ARBA" id="ARBA00023027"/>
    </source>
</evidence>
<accession>A0ABU8BDS0</accession>
<evidence type="ECO:0000256" key="9">
    <source>
        <dbReference type="RuleBase" id="RU003811"/>
    </source>
</evidence>
<evidence type="ECO:0000313" key="11">
    <source>
        <dbReference type="EMBL" id="MEH2556252.1"/>
    </source>
</evidence>
<dbReference type="Pfam" id="PF00795">
    <property type="entry name" value="CN_hydrolase"/>
    <property type="match status" value="1"/>
</dbReference>
<dbReference type="EC" id="6.3.5.1" evidence="7 8"/>
<dbReference type="PIRSF" id="PIRSF006630">
    <property type="entry name" value="NADS_GAT"/>
    <property type="match status" value="1"/>
</dbReference>
<sequence>MKQALQFALVQGTIAPMTEPTFKITLAQLNPTVGDVTGNAAKAHGARDKAKADGADLLVLPELFICGYPPEDLVLKPAFQVACRAAIEELARETAGGGPAVLIGTPWVEDGKLYNACALLDEGRIAALRFKANLPNYGVFDEKRLFARGPAAGPVTVKGIRVGVPICEDIWLEESEEYENIVECLAETGAEILVVPNGSPYARDKNDLRLSIAVARVTESGLPLVYLNQIGGQDELVFDGASFALNADLSVAAQLPAFEESIVTLNWTRSADGWRCSGPVVPLIEGDKGDYAACVLGLRDYVRKNGFPGVLLGVSGGIDSALCAAIAVDALGADQVRGVMLPFRFTAQVSLDDAAKLAKALGIRYEVLPIADAVNGFEKILSGPFAGLPRDITEENLQARTRGTLLMAISNKTGAMVVTTGNKSEMSVGYATLYGDMNGGFNPIKDIYKTEVFRLSSLRNEWKPDGALGPSGEVIPVNIITRPPTAELRENQTDQDSLPPYEMLDGILERLVEREEPLATIIAAGFPAEMVTRIDRLLNIAEYKRRQAAPGVKVTEKNFGRDRRYPITNRFRDNGKALPAPDEKLVARAGRASVDAFEG</sequence>
<feature type="binding site" evidence="7">
    <location>
        <begin position="313"/>
        <end position="320"/>
    </location>
    <ligand>
        <name>ATP</name>
        <dbReference type="ChEBI" id="CHEBI:30616"/>
    </ligand>
</feature>
<dbReference type="PROSITE" id="PS50263">
    <property type="entry name" value="CN_HYDROLASE"/>
    <property type="match status" value="1"/>
</dbReference>
<feature type="binding site" evidence="7">
    <location>
        <position position="205"/>
    </location>
    <ligand>
        <name>L-glutamine</name>
        <dbReference type="ChEBI" id="CHEBI:58359"/>
    </ligand>
</feature>
<comment type="function">
    <text evidence="7">Catalyzes the ATP-dependent amidation of deamido-NAD to form NAD. Uses L-glutamine as a nitrogen source.</text>
</comment>
<reference evidence="11 12" key="1">
    <citation type="submission" date="2024-02" db="EMBL/GenBank/DDBJ databases">
        <title>Adaptive strategies in a cosmopolitan and abundant soil bacterium.</title>
        <authorList>
            <person name="Carini P."/>
        </authorList>
    </citation>
    <scope>NUCLEOTIDE SEQUENCE [LARGE SCALE GENOMIC DNA]</scope>
    <source>
        <strain evidence="11 12">AZCC 1608</strain>
    </source>
</reference>
<feature type="domain" description="CN hydrolase" evidence="10">
    <location>
        <begin position="22"/>
        <end position="270"/>
    </location>
</feature>
<dbReference type="Gene3D" id="3.60.110.10">
    <property type="entry name" value="Carbon-nitrogen hydrolase"/>
    <property type="match status" value="1"/>
</dbReference>
<comment type="caution">
    <text evidence="11">The sequence shown here is derived from an EMBL/GenBank/DDBJ whole genome shotgun (WGS) entry which is preliminary data.</text>
</comment>
<keyword evidence="3 7" id="KW-0436">Ligase</keyword>
<gene>
    <name evidence="7" type="primary">nadE</name>
    <name evidence="11" type="ORF">V1286_003781</name>
</gene>
<evidence type="ECO:0000256" key="2">
    <source>
        <dbReference type="ARBA" id="ARBA00007145"/>
    </source>
</evidence>
<evidence type="ECO:0000259" key="10">
    <source>
        <dbReference type="PROSITE" id="PS50263"/>
    </source>
</evidence>
<dbReference type="NCBIfam" id="NF010588">
    <property type="entry name" value="PRK13981.1"/>
    <property type="match status" value="1"/>
</dbReference>
<keyword evidence="12" id="KW-1185">Reference proteome</keyword>
<feature type="binding site" evidence="7">
    <location>
        <position position="544"/>
    </location>
    <ligand>
        <name>deamido-NAD(+)</name>
        <dbReference type="ChEBI" id="CHEBI:58437"/>
        <note>ligand shared between two neighboring subunits</note>
    </ligand>
</feature>
<dbReference type="PANTHER" id="PTHR23090">
    <property type="entry name" value="NH 3 /GLUTAMINE-DEPENDENT NAD + SYNTHETASE"/>
    <property type="match status" value="1"/>
</dbReference>
<comment type="similarity">
    <text evidence="9">Belongs to the NAD synthetase family.</text>
</comment>
<comment type="catalytic activity">
    <reaction evidence="7 8">
        <text>deamido-NAD(+) + L-glutamine + ATP + H2O = L-glutamate + AMP + diphosphate + NAD(+) + H(+)</text>
        <dbReference type="Rhea" id="RHEA:24384"/>
        <dbReference type="ChEBI" id="CHEBI:15377"/>
        <dbReference type="ChEBI" id="CHEBI:15378"/>
        <dbReference type="ChEBI" id="CHEBI:29985"/>
        <dbReference type="ChEBI" id="CHEBI:30616"/>
        <dbReference type="ChEBI" id="CHEBI:33019"/>
        <dbReference type="ChEBI" id="CHEBI:57540"/>
        <dbReference type="ChEBI" id="CHEBI:58359"/>
        <dbReference type="ChEBI" id="CHEBI:58437"/>
        <dbReference type="ChEBI" id="CHEBI:456215"/>
        <dbReference type="EC" id="6.3.5.1"/>
    </reaction>
</comment>
<keyword evidence="6 7" id="KW-0520">NAD</keyword>
<dbReference type="SUPFAM" id="SSF52402">
    <property type="entry name" value="Adenine nucleotide alpha hydrolases-like"/>
    <property type="match status" value="1"/>
</dbReference>
<comment type="pathway">
    <text evidence="1 7 8">Cofactor biosynthesis; NAD(+) biosynthesis; NAD(+) from deamido-NAD(+) (L-Gln route): step 1/1.</text>
</comment>
<dbReference type="SUPFAM" id="SSF56317">
    <property type="entry name" value="Carbon-nitrogen hydrolase"/>
    <property type="match status" value="1"/>
</dbReference>
<dbReference type="InterPro" id="IPR003010">
    <property type="entry name" value="C-N_Hydrolase"/>
</dbReference>
<dbReference type="InterPro" id="IPR022310">
    <property type="entry name" value="NAD/GMP_synthase"/>
</dbReference>
<feature type="active site" description="Nucleophile; for glutaminase activity" evidence="7">
    <location>
        <position position="167"/>
    </location>
</feature>
<keyword evidence="5 7" id="KW-0067">ATP-binding</keyword>
<dbReference type="Gene3D" id="3.40.50.620">
    <property type="entry name" value="HUPs"/>
    <property type="match status" value="1"/>
</dbReference>
<feature type="binding site" evidence="7">
    <location>
        <position position="396"/>
    </location>
    <ligand>
        <name>deamido-NAD(+)</name>
        <dbReference type="ChEBI" id="CHEBI:58437"/>
        <note>ligand shared between two neighboring subunits</note>
    </ligand>
</feature>
<dbReference type="Pfam" id="PF02540">
    <property type="entry name" value="NAD_synthase"/>
    <property type="match status" value="1"/>
</dbReference>
<dbReference type="InterPro" id="IPR003694">
    <property type="entry name" value="NAD_synthase"/>
</dbReference>
<protein>
    <recommendedName>
        <fullName evidence="7 8">Glutamine-dependent NAD(+) synthetase</fullName>
        <ecNumber evidence="7 8">6.3.5.1</ecNumber>
    </recommendedName>
    <alternativeName>
        <fullName evidence="7 8">NAD(+) synthase [glutamine-hydrolyzing]</fullName>
    </alternativeName>
</protein>
<dbReference type="InterPro" id="IPR036526">
    <property type="entry name" value="C-N_Hydrolase_sf"/>
</dbReference>
<keyword evidence="4 7" id="KW-0547">Nucleotide-binding</keyword>
<feature type="active site" description="Proton acceptor; for glutaminase activity" evidence="7">
    <location>
        <position position="62"/>
    </location>
</feature>
<dbReference type="Proteomes" id="UP001364224">
    <property type="component" value="Unassembled WGS sequence"/>
</dbReference>
<comment type="similarity">
    <text evidence="2 7 8">In the C-terminal section; belongs to the NAD synthetase family.</text>
</comment>
<feature type="binding site" evidence="7">
    <location>
        <position position="425"/>
    </location>
    <ligand>
        <name>deamido-NAD(+)</name>
        <dbReference type="ChEBI" id="CHEBI:58437"/>
        <note>ligand shared between two neighboring subunits</note>
    </ligand>
</feature>
<name>A0ABU8BDS0_9BRAD</name>
<comment type="caution">
    <text evidence="7">Lacks conserved residue(s) required for the propagation of feature annotation.</text>
</comment>
<evidence type="ECO:0000256" key="4">
    <source>
        <dbReference type="ARBA" id="ARBA00022741"/>
    </source>
</evidence>
<dbReference type="InterPro" id="IPR014729">
    <property type="entry name" value="Rossmann-like_a/b/a_fold"/>
</dbReference>
<dbReference type="PANTHER" id="PTHR23090:SF9">
    <property type="entry name" value="GLUTAMINE-DEPENDENT NAD(+) SYNTHETASE"/>
    <property type="match status" value="1"/>
</dbReference>
<feature type="binding site" evidence="7">
    <location>
        <position position="420"/>
    </location>
    <ligand>
        <name>ATP</name>
        <dbReference type="ChEBI" id="CHEBI:30616"/>
    </ligand>
</feature>